<dbReference type="EMBL" id="JACJIA010000006">
    <property type="protein sequence ID" value="MBA8953414.1"/>
    <property type="molecule type" value="Genomic_DNA"/>
</dbReference>
<dbReference type="GO" id="GO:0043041">
    <property type="term" value="P:amino acid activation for nonribosomal peptide biosynthetic process"/>
    <property type="evidence" value="ECO:0007669"/>
    <property type="project" value="TreeGrafter"/>
</dbReference>
<dbReference type="InterPro" id="IPR036736">
    <property type="entry name" value="ACP-like_sf"/>
</dbReference>
<dbReference type="RefSeq" id="WP_182845567.1">
    <property type="nucleotide sequence ID" value="NZ_JACJIA010000006.1"/>
</dbReference>
<dbReference type="Pfam" id="PF13193">
    <property type="entry name" value="AMP-binding_C"/>
    <property type="match status" value="1"/>
</dbReference>
<dbReference type="InterPro" id="IPR000873">
    <property type="entry name" value="AMP-dep_synth/lig_dom"/>
</dbReference>
<comment type="cofactor">
    <cofactor evidence="1">
        <name>pantetheine 4'-phosphate</name>
        <dbReference type="ChEBI" id="CHEBI:47942"/>
    </cofactor>
</comment>
<comment type="caution">
    <text evidence="6">The sequence shown here is derived from an EMBL/GenBank/DDBJ whole genome shotgun (WGS) entry which is preliminary data.</text>
</comment>
<dbReference type="PANTHER" id="PTHR45527:SF1">
    <property type="entry name" value="FATTY ACID SYNTHASE"/>
    <property type="match status" value="1"/>
</dbReference>
<dbReference type="GO" id="GO:0044550">
    <property type="term" value="P:secondary metabolite biosynthetic process"/>
    <property type="evidence" value="ECO:0007669"/>
    <property type="project" value="TreeGrafter"/>
</dbReference>
<dbReference type="InterPro" id="IPR001242">
    <property type="entry name" value="Condensation_dom"/>
</dbReference>
<feature type="compositionally biased region" description="Basic residues" evidence="4">
    <location>
        <begin position="1085"/>
        <end position="1098"/>
    </location>
</feature>
<dbReference type="Pfam" id="PF00668">
    <property type="entry name" value="Condensation"/>
    <property type="match status" value="1"/>
</dbReference>
<gene>
    <name evidence="6" type="ORF">HNR61_005064</name>
</gene>
<dbReference type="CDD" id="cd05930">
    <property type="entry name" value="A_NRPS"/>
    <property type="match status" value="1"/>
</dbReference>
<dbReference type="Gene3D" id="3.40.50.12780">
    <property type="entry name" value="N-terminal domain of ligase-like"/>
    <property type="match status" value="1"/>
</dbReference>
<dbReference type="GO" id="GO:0031177">
    <property type="term" value="F:phosphopantetheine binding"/>
    <property type="evidence" value="ECO:0007669"/>
    <property type="project" value="InterPro"/>
</dbReference>
<evidence type="ECO:0000313" key="7">
    <source>
        <dbReference type="Proteomes" id="UP000572680"/>
    </source>
</evidence>
<dbReference type="InterPro" id="IPR020806">
    <property type="entry name" value="PKS_PP-bd"/>
</dbReference>
<feature type="region of interest" description="Disordered" evidence="4">
    <location>
        <begin position="581"/>
        <end position="606"/>
    </location>
</feature>
<dbReference type="SUPFAM" id="SSF47336">
    <property type="entry name" value="ACP-like"/>
    <property type="match status" value="1"/>
</dbReference>
<reference evidence="6 7" key="1">
    <citation type="submission" date="2020-08" db="EMBL/GenBank/DDBJ databases">
        <title>Genomic Encyclopedia of Type Strains, Phase IV (KMG-IV): sequencing the most valuable type-strain genomes for metagenomic binning, comparative biology and taxonomic classification.</title>
        <authorList>
            <person name="Goeker M."/>
        </authorList>
    </citation>
    <scope>NUCLEOTIDE SEQUENCE [LARGE SCALE GENOMIC DNA]</scope>
    <source>
        <strain evidence="6 7">DSM 44197</strain>
    </source>
</reference>
<keyword evidence="2" id="KW-0596">Phosphopantetheine</keyword>
<evidence type="ECO:0000256" key="3">
    <source>
        <dbReference type="ARBA" id="ARBA00022553"/>
    </source>
</evidence>
<dbReference type="CDD" id="cd19531">
    <property type="entry name" value="LCL_NRPS-like"/>
    <property type="match status" value="1"/>
</dbReference>
<evidence type="ECO:0000259" key="5">
    <source>
        <dbReference type="PROSITE" id="PS50075"/>
    </source>
</evidence>
<evidence type="ECO:0000256" key="2">
    <source>
        <dbReference type="ARBA" id="ARBA00022450"/>
    </source>
</evidence>
<dbReference type="InterPro" id="IPR025110">
    <property type="entry name" value="AMP-bd_C"/>
</dbReference>
<dbReference type="SUPFAM" id="SSF56801">
    <property type="entry name" value="Acetyl-CoA synthetase-like"/>
    <property type="match status" value="1"/>
</dbReference>
<dbReference type="Gene3D" id="3.30.300.30">
    <property type="match status" value="1"/>
</dbReference>
<name>A0A7W3QNB8_ACTNM</name>
<protein>
    <submittedName>
        <fullName evidence="6">Amino acid adenylation domain-containing protein</fullName>
    </submittedName>
</protein>
<evidence type="ECO:0000313" key="6">
    <source>
        <dbReference type="EMBL" id="MBA8953414.1"/>
    </source>
</evidence>
<dbReference type="InterPro" id="IPR009081">
    <property type="entry name" value="PP-bd_ACP"/>
</dbReference>
<dbReference type="Pfam" id="PF00550">
    <property type="entry name" value="PP-binding"/>
    <property type="match status" value="1"/>
</dbReference>
<evidence type="ECO:0000256" key="4">
    <source>
        <dbReference type="SAM" id="MobiDB-lite"/>
    </source>
</evidence>
<dbReference type="Gene3D" id="3.30.559.10">
    <property type="entry name" value="Chloramphenicol acetyltransferase-like domain"/>
    <property type="match status" value="1"/>
</dbReference>
<dbReference type="InterPro" id="IPR045851">
    <property type="entry name" value="AMP-bd_C_sf"/>
</dbReference>
<dbReference type="PROSITE" id="PS50075">
    <property type="entry name" value="CARRIER"/>
    <property type="match status" value="1"/>
</dbReference>
<dbReference type="PANTHER" id="PTHR45527">
    <property type="entry name" value="NONRIBOSOMAL PEPTIDE SYNTHETASE"/>
    <property type="match status" value="1"/>
</dbReference>
<dbReference type="Proteomes" id="UP000572680">
    <property type="component" value="Unassembled WGS sequence"/>
</dbReference>
<dbReference type="SUPFAM" id="SSF52777">
    <property type="entry name" value="CoA-dependent acyltransferases"/>
    <property type="match status" value="2"/>
</dbReference>
<dbReference type="Pfam" id="PF00501">
    <property type="entry name" value="AMP-binding"/>
    <property type="match status" value="1"/>
</dbReference>
<dbReference type="GO" id="GO:0008610">
    <property type="term" value="P:lipid biosynthetic process"/>
    <property type="evidence" value="ECO:0007669"/>
    <property type="project" value="UniProtKB-ARBA"/>
</dbReference>
<dbReference type="SMART" id="SM00823">
    <property type="entry name" value="PKS_PP"/>
    <property type="match status" value="1"/>
</dbReference>
<accession>A0A7W3QNB8</accession>
<organism evidence="6 7">
    <name type="scientific">Actinomadura namibiensis</name>
    <dbReference type="NCBI Taxonomy" id="182080"/>
    <lineage>
        <taxon>Bacteria</taxon>
        <taxon>Bacillati</taxon>
        <taxon>Actinomycetota</taxon>
        <taxon>Actinomycetes</taxon>
        <taxon>Streptosporangiales</taxon>
        <taxon>Thermomonosporaceae</taxon>
        <taxon>Actinomadura</taxon>
    </lineage>
</organism>
<dbReference type="AlphaFoldDB" id="A0A7W3QNB8"/>
<dbReference type="FunFam" id="2.30.38.10:FF:000001">
    <property type="entry name" value="Non-ribosomal peptide synthetase PvdI"/>
    <property type="match status" value="1"/>
</dbReference>
<dbReference type="GO" id="GO:0003824">
    <property type="term" value="F:catalytic activity"/>
    <property type="evidence" value="ECO:0007669"/>
    <property type="project" value="InterPro"/>
</dbReference>
<dbReference type="InterPro" id="IPR042099">
    <property type="entry name" value="ANL_N_sf"/>
</dbReference>
<feature type="region of interest" description="Disordered" evidence="4">
    <location>
        <begin position="1067"/>
        <end position="1098"/>
    </location>
</feature>
<feature type="domain" description="Carrier" evidence="5">
    <location>
        <begin position="994"/>
        <end position="1069"/>
    </location>
</feature>
<evidence type="ECO:0000256" key="1">
    <source>
        <dbReference type="ARBA" id="ARBA00001957"/>
    </source>
</evidence>
<dbReference type="InterPro" id="IPR023213">
    <property type="entry name" value="CAT-like_dom_sf"/>
</dbReference>
<dbReference type="Gene3D" id="1.10.1200.10">
    <property type="entry name" value="ACP-like"/>
    <property type="match status" value="1"/>
</dbReference>
<proteinExistence type="predicted"/>
<dbReference type="GO" id="GO:0005737">
    <property type="term" value="C:cytoplasm"/>
    <property type="evidence" value="ECO:0007669"/>
    <property type="project" value="TreeGrafter"/>
</dbReference>
<sequence>MPKTDHPLSFAQRGLWFLDRLNPGDTSYNVPFVVRLTGALDVEALTEALGRVVARHEILRTTFPERGGEPYQRVADPRPPVLPLVDLTGLTRAERDRHRRTLVDAWAAERFDLAAGPLMRVRLLRLDTDEHLLVVVLHHIVCDAESMHLLFDELADHYGGAGTPTAPPAPPVQYGHYAAEQRRRPVDEGELAWWRRHLAGAPTAIAPPGADRPRPAVRGTAGATHVFRLPEELAAAVGAFARARRSSAYMVLLAAYAALLGRLSGNRDLLVGTPVGGRSGPELESLIGFFVTTVPVRADLTGDPTFEELVARLRAATLAVLEHQGLPFEALVEGLGLERDPSHTPLVQVMFTFDPRPLAAPRFAGLTAEVAMAAPPTAKFDLDFMIVKAPDGRGLEVTVNYSTELYDAGTIERLAARFTRLLTAAIADPALPVASLPLLDDREEALVTRDWARGRAAHAMDVPVHELFARQAARTPDAPAACLDGTPLSYADLDARADRLARRLRAAGTRRGDVVGIMLPRGLEVLVALLGVLKAGAAYLPLDAAHPPAHLERVLGTAGGELVITGGGVAHRLDGVPARVLDIDAPDGDQDGDQDRDADRDEESQGAAAGDLAYTIFTSGSTGAPKGVGVSHGSLANHARAMREMFGLTADDRVLQFAGFGFDVAAEEIFPTWLAGGCVVALPGPPPPPRALTAVLEKGEVTVANLPASYWQQWAASLPGDAPSRLRLLVVGSENVDAGTLRAWCRRHPVPVINAYGLTETTVTAVAHRVQGPMTGATVPIGSPIDGLEAYVLDEDLRPVPPGVGGELYLGGAGLARGYLGRPDLTAERFVPHPFADGRRLHRTGDRARWRHDGALEVLGRLDEQLKVRGYRIEPAEVEAALCAHPQITRAVVAARGGPADGDRRLVGYVVPRSAGADPAGADPAGADPAGADPAGPVEVPADLRAFLAGRLPVHLVPSALVALAALPMTAGGKVDRSALPEPPAATATARPVPAGDDTERRIAAVWQEVLDLDRVGVHDNFFDLGGNSFALAAAHARLTEAFEGPLPLVALYEHPTIAALARHLTRAPEPRRPDAPAPEAARLRAGRARLNRRRRAG</sequence>
<keyword evidence="3" id="KW-0597">Phosphoprotein</keyword>
<dbReference type="FunFam" id="3.40.50.12780:FF:000012">
    <property type="entry name" value="Non-ribosomal peptide synthetase"/>
    <property type="match status" value="1"/>
</dbReference>
<keyword evidence="7" id="KW-1185">Reference proteome</keyword>
<dbReference type="Gene3D" id="3.30.559.30">
    <property type="entry name" value="Nonribosomal peptide synthetase, condensation domain"/>
    <property type="match status" value="1"/>
</dbReference>
<feature type="region of interest" description="Disordered" evidence="4">
    <location>
        <begin position="917"/>
        <end position="936"/>
    </location>
</feature>
<dbReference type="NCBIfam" id="TIGR01733">
    <property type="entry name" value="AA-adenyl-dom"/>
    <property type="match status" value="1"/>
</dbReference>
<dbReference type="InterPro" id="IPR010071">
    <property type="entry name" value="AA_adenyl_dom"/>
</dbReference>